<dbReference type="InterPro" id="IPR026015">
    <property type="entry name" value="ATP_synth_OSCP/delta_N_sf"/>
</dbReference>
<dbReference type="PRINTS" id="PR00125">
    <property type="entry name" value="ATPASEDELTA"/>
</dbReference>
<keyword evidence="2 7" id="KW-0813">Transport</keyword>
<gene>
    <name evidence="7 8" type="primary">atpH</name>
    <name evidence="8" type="ORF">OF365_02575</name>
</gene>
<keyword evidence="7" id="KW-0139">CF(1)</keyword>
<accession>A0ABT3BPW6</accession>
<reference evidence="8 9" key="1">
    <citation type="journal article" date="2020" name="Int. J. Syst. Evol. Microbiol.">
        <title>Ureaplasma miroungigenitalium sp. nov. isolated from northern elephant seals (Mirounga angustirostris) and Ureaplasma zalophigenitalium sp. nov. isolated from California sea lions (Zalophus californianus).</title>
        <authorList>
            <person name="Volokhov D.V."/>
            <person name="Gulland F.M."/>
            <person name="Gao Y."/>
            <person name="Chizhikov V.E."/>
        </authorList>
    </citation>
    <scope>NUCLEOTIDE SEQUENCE [LARGE SCALE GENOMIC DNA]</scope>
    <source>
        <strain evidence="8 9">CSL7644-GEN</strain>
    </source>
</reference>
<comment type="function">
    <text evidence="7">F(1)F(0) ATP synthase produces ATP from ADP in the presence of a proton or sodium gradient. F-type ATPases consist of two structural domains, F(1) containing the extramembraneous catalytic core and F(0) containing the membrane proton channel, linked together by a central stalk and a peripheral stalk. During catalysis, ATP synthesis in the catalytic domain of F(1) is coupled via a rotary mechanism of the central stalk subunits to proton translocation.</text>
</comment>
<dbReference type="Pfam" id="PF00213">
    <property type="entry name" value="OSCP"/>
    <property type="match status" value="1"/>
</dbReference>
<protein>
    <recommendedName>
        <fullName evidence="7">ATP synthase subunit delta</fullName>
    </recommendedName>
    <alternativeName>
        <fullName evidence="7">ATP synthase F(1) sector subunit delta</fullName>
    </alternativeName>
    <alternativeName>
        <fullName evidence="7">F-type ATPase subunit delta</fullName>
        <shortName evidence="7">F-ATPase subunit delta</shortName>
    </alternativeName>
</protein>
<keyword evidence="9" id="KW-1185">Reference proteome</keyword>
<keyword evidence="3 7" id="KW-0375">Hydrogen ion transport</keyword>
<keyword evidence="4 7" id="KW-0406">Ion transport</keyword>
<keyword evidence="6 7" id="KW-0066">ATP synthesis</keyword>
<proteinExistence type="inferred from homology"/>
<keyword evidence="7" id="KW-1003">Cell membrane</keyword>
<evidence type="ECO:0000313" key="9">
    <source>
        <dbReference type="Proteomes" id="UP001207252"/>
    </source>
</evidence>
<dbReference type="NCBIfam" id="TIGR01145">
    <property type="entry name" value="ATP_synt_delta"/>
    <property type="match status" value="1"/>
</dbReference>
<keyword evidence="5 7" id="KW-0472">Membrane</keyword>
<organism evidence="8 9">
    <name type="scientific">Ureaplasma zalophigenitalium</name>
    <dbReference type="NCBI Taxonomy" id="907723"/>
    <lineage>
        <taxon>Bacteria</taxon>
        <taxon>Bacillati</taxon>
        <taxon>Mycoplasmatota</taxon>
        <taxon>Mycoplasmoidales</taxon>
        <taxon>Mycoplasmoidaceae</taxon>
        <taxon>Ureaplasma</taxon>
    </lineage>
</organism>
<dbReference type="HAMAP" id="MF_01416">
    <property type="entry name" value="ATP_synth_delta_bact"/>
    <property type="match status" value="1"/>
</dbReference>
<comment type="subcellular location">
    <subcellularLocation>
        <location evidence="7">Cell membrane</location>
        <topology evidence="7">Peripheral membrane protein</topology>
    </subcellularLocation>
    <subcellularLocation>
        <location evidence="1">Membrane</location>
    </subcellularLocation>
</comment>
<dbReference type="RefSeq" id="WP_263818051.1">
    <property type="nucleotide sequence ID" value="NZ_JAOXHJ010000006.1"/>
</dbReference>
<evidence type="ECO:0000313" key="8">
    <source>
        <dbReference type="EMBL" id="MCV3754249.1"/>
    </source>
</evidence>
<comment type="caution">
    <text evidence="8">The sequence shown here is derived from an EMBL/GenBank/DDBJ whole genome shotgun (WGS) entry which is preliminary data.</text>
</comment>
<dbReference type="EMBL" id="JAOXHJ010000006">
    <property type="protein sequence ID" value="MCV3754249.1"/>
    <property type="molecule type" value="Genomic_DNA"/>
</dbReference>
<dbReference type="SUPFAM" id="SSF47928">
    <property type="entry name" value="N-terminal domain of the delta subunit of the F1F0-ATP synthase"/>
    <property type="match status" value="1"/>
</dbReference>
<evidence type="ECO:0000256" key="2">
    <source>
        <dbReference type="ARBA" id="ARBA00022448"/>
    </source>
</evidence>
<evidence type="ECO:0000256" key="5">
    <source>
        <dbReference type="ARBA" id="ARBA00023136"/>
    </source>
</evidence>
<dbReference type="Proteomes" id="UP001207252">
    <property type="component" value="Unassembled WGS sequence"/>
</dbReference>
<evidence type="ECO:0000256" key="4">
    <source>
        <dbReference type="ARBA" id="ARBA00023065"/>
    </source>
</evidence>
<dbReference type="PANTHER" id="PTHR11910">
    <property type="entry name" value="ATP SYNTHASE DELTA CHAIN"/>
    <property type="match status" value="1"/>
</dbReference>
<evidence type="ECO:0000256" key="1">
    <source>
        <dbReference type="ARBA" id="ARBA00004370"/>
    </source>
</evidence>
<name>A0ABT3BPW6_9BACT</name>
<comment type="function">
    <text evidence="7">This protein is part of the stalk that links CF(0) to CF(1). It either transmits conformational changes from CF(0) to CF(1) or is implicated in proton conduction.</text>
</comment>
<comment type="similarity">
    <text evidence="7">Belongs to the ATPase delta chain family.</text>
</comment>
<sequence>MKSIRSVQKYAYALLALAREENKLTEYKEQLEVIYEIIRDYPAFYNTLASSILDKKLRKITLHEVFQKEMNMNIIHFLELLIDREKINYLRSILKKTLKFIDNDLNIRKVIIHTAFELSHEQMNRLVHALTKKLDCTIEAEQRIDHQMIGGIRVNFEANEIDSSLRTKLDHIVFDKNI</sequence>
<evidence type="ECO:0000256" key="7">
    <source>
        <dbReference type="HAMAP-Rule" id="MF_01416"/>
    </source>
</evidence>
<dbReference type="Gene3D" id="1.10.520.20">
    <property type="entry name" value="N-terminal domain of the delta subunit of the F1F0-ATP synthase"/>
    <property type="match status" value="1"/>
</dbReference>
<evidence type="ECO:0000256" key="6">
    <source>
        <dbReference type="ARBA" id="ARBA00023310"/>
    </source>
</evidence>
<evidence type="ECO:0000256" key="3">
    <source>
        <dbReference type="ARBA" id="ARBA00022781"/>
    </source>
</evidence>
<dbReference type="InterPro" id="IPR000711">
    <property type="entry name" value="ATPase_OSCP/dsu"/>
</dbReference>